<dbReference type="GO" id="GO:0008168">
    <property type="term" value="F:methyltransferase activity"/>
    <property type="evidence" value="ECO:0007669"/>
    <property type="project" value="UniProtKB-KW"/>
</dbReference>
<sequence>MIGLFAPTHTGRRRASELAARFGADALVVEGPVGPSLRRVWDRLSGVVLFLGTGSAVRSVAPLLTGERTDPAVVCVDADGRFAVVLSGAGGNALALQVADVLDAVAVTVEQEHVTGPLDELVDALDATVDGDVTECSAAVADGEPVGLSNPHGFPLPALPDTVSPDAASPQWTIALDDRRPADADRARLLWLVPRTLIVGVGASREASRTEIVEAVALLEREYSLDPRAVRAIATVARAEDHPGLAEAVQDLGFWHSEEGGDELPLRVFPADVLDRVDVPSPSGAVRDRVGTGSVAEAAALAAATEDAAGGPVDLVVPKLTSRRVTVAAARLRPRGRLAVVGVGPGPDDLRTPRADAELRRAAVVVGSRAVLDRVGRVLSPDARTEVGVVADAVDVAASGRAVAFAHTGEVEQVDAERAAVEVVVVPGVSRGVTGPVD</sequence>
<dbReference type="Gene3D" id="3.40.1010.10">
    <property type="entry name" value="Cobalt-precorrin-4 Transmethylase, Domain 1"/>
    <property type="match status" value="1"/>
</dbReference>
<dbReference type="InterPro" id="IPR038029">
    <property type="entry name" value="GbiG_N_sf"/>
</dbReference>
<dbReference type="PANTHER" id="PTHR47036">
    <property type="entry name" value="COBALT-FACTOR III C(17)-METHYLTRANSFERASE-RELATED"/>
    <property type="match status" value="1"/>
</dbReference>
<dbReference type="Pfam" id="PF01890">
    <property type="entry name" value="CbiG_C"/>
    <property type="match status" value="1"/>
</dbReference>
<dbReference type="GO" id="GO:0009236">
    <property type="term" value="P:cobalamin biosynthetic process"/>
    <property type="evidence" value="ECO:0007669"/>
    <property type="project" value="InterPro"/>
</dbReference>
<protein>
    <submittedName>
        <fullName evidence="3">Precorrin methylase</fullName>
    </submittedName>
</protein>
<keyword evidence="4" id="KW-1185">Reference proteome</keyword>
<dbReference type="Gene3D" id="3.30.420.180">
    <property type="entry name" value="CobE/GbiG C-terminal domain"/>
    <property type="match status" value="1"/>
</dbReference>
<dbReference type="InterPro" id="IPR021744">
    <property type="entry name" value="CbiG_N"/>
</dbReference>
<keyword evidence="3" id="KW-0489">Methyltransferase</keyword>
<dbReference type="RefSeq" id="WP_154077549.1">
    <property type="nucleotide sequence ID" value="NZ_CP045929.1"/>
</dbReference>
<evidence type="ECO:0000259" key="2">
    <source>
        <dbReference type="Pfam" id="PF11760"/>
    </source>
</evidence>
<dbReference type="SUPFAM" id="SSF159672">
    <property type="entry name" value="CbiG N-terminal domain-like"/>
    <property type="match status" value="1"/>
</dbReference>
<evidence type="ECO:0000313" key="3">
    <source>
        <dbReference type="EMBL" id="QGK70972.1"/>
    </source>
</evidence>
<dbReference type="InterPro" id="IPR014777">
    <property type="entry name" value="4pyrrole_Mease_sub1"/>
</dbReference>
<evidence type="ECO:0000259" key="1">
    <source>
        <dbReference type="Pfam" id="PF01890"/>
    </source>
</evidence>
<dbReference type="AlphaFoldDB" id="A0A5Q3Q924"/>
<accession>A0A5Q3Q924</accession>
<name>A0A5Q3Q924_9PSEU</name>
<dbReference type="SUPFAM" id="SSF53790">
    <property type="entry name" value="Tetrapyrrole methylase"/>
    <property type="match status" value="1"/>
</dbReference>
<gene>
    <name evidence="3" type="ORF">GIY23_16910</name>
</gene>
<feature type="domain" description="CobE/GbiG C-terminal" evidence="1">
    <location>
        <begin position="197"/>
        <end position="330"/>
    </location>
</feature>
<reference evidence="4" key="1">
    <citation type="submission" date="2019-11" db="EMBL/GenBank/DDBJ databases">
        <title>The complete genome sequence of Saccharopolyspora sp. E2A.</title>
        <authorList>
            <person name="Zhang G."/>
        </authorList>
    </citation>
    <scope>NUCLEOTIDE SEQUENCE [LARGE SCALE GENOMIC DNA]</scope>
    <source>
        <strain evidence="4">E2A</strain>
    </source>
</reference>
<dbReference type="EMBL" id="CP045929">
    <property type="protein sequence ID" value="QGK70972.1"/>
    <property type="molecule type" value="Genomic_DNA"/>
</dbReference>
<organism evidence="3 4">
    <name type="scientific">Allosaccharopolyspora coralli</name>
    <dbReference type="NCBI Taxonomy" id="2665642"/>
    <lineage>
        <taxon>Bacteria</taxon>
        <taxon>Bacillati</taxon>
        <taxon>Actinomycetota</taxon>
        <taxon>Actinomycetes</taxon>
        <taxon>Pseudonocardiales</taxon>
        <taxon>Pseudonocardiaceae</taxon>
        <taxon>Allosaccharopolyspora</taxon>
    </lineage>
</organism>
<dbReference type="Pfam" id="PF11760">
    <property type="entry name" value="CbiG_N"/>
    <property type="match status" value="1"/>
</dbReference>
<keyword evidence="3" id="KW-0808">Transferase</keyword>
<dbReference type="InterPro" id="IPR051810">
    <property type="entry name" value="Precorrin_MeTrfase"/>
</dbReference>
<dbReference type="SUPFAM" id="SSF159664">
    <property type="entry name" value="CobE/GbiG C-terminal domain-like"/>
    <property type="match status" value="1"/>
</dbReference>
<dbReference type="GO" id="GO:0032259">
    <property type="term" value="P:methylation"/>
    <property type="evidence" value="ECO:0007669"/>
    <property type="project" value="UniProtKB-KW"/>
</dbReference>
<dbReference type="InterPro" id="IPR036518">
    <property type="entry name" value="CobE/GbiG_C_sf"/>
</dbReference>
<dbReference type="PANTHER" id="PTHR47036:SF1">
    <property type="entry name" value="COBALT-FACTOR III C(17)-METHYLTRANSFERASE-RELATED"/>
    <property type="match status" value="1"/>
</dbReference>
<dbReference type="InterPro" id="IPR002750">
    <property type="entry name" value="CobE/GbiG_C"/>
</dbReference>
<dbReference type="InterPro" id="IPR035996">
    <property type="entry name" value="4pyrrol_Methylase_sf"/>
</dbReference>
<dbReference type="Gene3D" id="3.40.50.11220">
    <property type="match status" value="1"/>
</dbReference>
<proteinExistence type="predicted"/>
<evidence type="ECO:0000313" key="4">
    <source>
        <dbReference type="Proteomes" id="UP000371041"/>
    </source>
</evidence>
<dbReference type="Proteomes" id="UP000371041">
    <property type="component" value="Chromosome"/>
</dbReference>
<feature type="domain" description="Cobalamin synthesis G N-terminal" evidence="2">
    <location>
        <begin position="37"/>
        <end position="107"/>
    </location>
</feature>
<dbReference type="KEGG" id="sace:GIY23_16910"/>